<dbReference type="InterPro" id="IPR003591">
    <property type="entry name" value="Leu-rich_rpt_typical-subtyp"/>
</dbReference>
<dbReference type="InterPro" id="IPR001611">
    <property type="entry name" value="Leu-rich_rpt"/>
</dbReference>
<dbReference type="PANTHER" id="PTHR24369:SF211">
    <property type="entry name" value="LEUCINE-RICH REPEAT-CONTAINING PROTEIN 15-LIKE"/>
    <property type="match status" value="1"/>
</dbReference>
<dbReference type="FunFam" id="3.80.10.10:FF:001164">
    <property type="entry name" value="GH01279p"/>
    <property type="match status" value="1"/>
</dbReference>
<evidence type="ECO:0000256" key="2">
    <source>
        <dbReference type="ARBA" id="ARBA00022737"/>
    </source>
</evidence>
<dbReference type="Pfam" id="PF13855">
    <property type="entry name" value="LRR_8"/>
    <property type="match status" value="2"/>
</dbReference>
<feature type="signal peptide" evidence="3">
    <location>
        <begin position="1"/>
        <end position="19"/>
    </location>
</feature>
<dbReference type="GO" id="GO:0005886">
    <property type="term" value="C:plasma membrane"/>
    <property type="evidence" value="ECO:0007669"/>
    <property type="project" value="TreeGrafter"/>
</dbReference>
<keyword evidence="1" id="KW-0433">Leucine-rich repeat</keyword>
<evidence type="ECO:0000313" key="4">
    <source>
        <dbReference type="EMBL" id="AIO08119.1"/>
    </source>
</evidence>
<keyword evidence="3" id="KW-0732">Signal</keyword>
<dbReference type="Gene3D" id="3.80.10.10">
    <property type="entry name" value="Ribonuclease Inhibitor"/>
    <property type="match status" value="2"/>
</dbReference>
<evidence type="ECO:0000256" key="1">
    <source>
        <dbReference type="ARBA" id="ARBA00022614"/>
    </source>
</evidence>
<dbReference type="SMART" id="SM00364">
    <property type="entry name" value="LRR_BAC"/>
    <property type="match status" value="5"/>
</dbReference>
<dbReference type="EMBL" id="KJ649552">
    <property type="protein sequence ID" value="AIO08119.1"/>
    <property type="molecule type" value="mRNA"/>
</dbReference>
<dbReference type="InterPro" id="IPR050541">
    <property type="entry name" value="LRR_TM_domain-containing"/>
</dbReference>
<sequence length="364" mass="39908">MGFVVALLVLGAWCGSCSAQRQRACVEAGKSDVCICSSATDSSPETVDCSHKKLATVPTGIPASTEKLQLDYNQLTGIPSTAFQGLTKLTYLTLEYNQLQSLPVGVFDQLKNLNELRLDFNKLQSLPVGVFDQLKNLNELRLDSNKLQTLPVGVFDQLTELGTLVLQFNQLKSLPPGAFSHLTKLTRLDLNNNQLQSIPAGVFDKLTNLDRLDLFANQLQSVPDGAFESLASLQTLSLHANPWDCACSDIIYLRNFIAKNTDKIAGMESAQCNGTSTAVKDVNTELIEDVPCKHEIPTPKMTASPPNTATSVFTTELNSTTYPNATHEHTDVCNMPFVSHICLLFCNLFSTCSLCFIIKPLHRY</sequence>
<reference evidence="4" key="1">
    <citation type="journal article" date="2014" name="Proc. Natl. Acad. Sci. U.S.A.">
        <title>Selection of the lamprey VLRC antigen receptor repertoire.</title>
        <authorList>
            <person name="Holland S.J."/>
            <person name="Gao M."/>
            <person name="Hirano M."/>
            <person name="Iyer L.M."/>
            <person name="Luo M."/>
            <person name="Schorpp M."/>
            <person name="Cooper M.D."/>
            <person name="Aravind L."/>
            <person name="Mariuzza R.A."/>
            <person name="Boehm T."/>
        </authorList>
    </citation>
    <scope>NUCLEOTIDE SEQUENCE</scope>
</reference>
<accession>A0A088S9E7</accession>
<organism evidence="4">
    <name type="scientific">Petromyzon marinus</name>
    <name type="common">Sea lamprey</name>
    <dbReference type="NCBI Taxonomy" id="7757"/>
    <lineage>
        <taxon>Eukaryota</taxon>
        <taxon>Metazoa</taxon>
        <taxon>Chordata</taxon>
        <taxon>Craniata</taxon>
        <taxon>Vertebrata</taxon>
        <taxon>Cyclostomata</taxon>
        <taxon>Hyperoartia</taxon>
        <taxon>Petromyzontiformes</taxon>
        <taxon>Petromyzontidae</taxon>
        <taxon>Petromyzon</taxon>
    </lineage>
</organism>
<dbReference type="PROSITE" id="PS51450">
    <property type="entry name" value="LRR"/>
    <property type="match status" value="1"/>
</dbReference>
<feature type="chain" id="PRO_5001839232" evidence="3">
    <location>
        <begin position="20"/>
        <end position="364"/>
    </location>
</feature>
<dbReference type="PANTHER" id="PTHR24369">
    <property type="entry name" value="ANTIGEN BSP, PUTATIVE-RELATED"/>
    <property type="match status" value="1"/>
</dbReference>
<evidence type="ECO:0000256" key="3">
    <source>
        <dbReference type="SAM" id="SignalP"/>
    </source>
</evidence>
<protein>
    <submittedName>
        <fullName evidence="4">Variable lymphocyte receptor C</fullName>
    </submittedName>
</protein>
<dbReference type="AlphaFoldDB" id="A0A088S9E7"/>
<dbReference type="SMART" id="SM00369">
    <property type="entry name" value="LRR_TYP"/>
    <property type="match status" value="7"/>
</dbReference>
<keyword evidence="4" id="KW-0675">Receptor</keyword>
<dbReference type="FunFam" id="3.80.10.10:FF:000732">
    <property type="entry name" value="GD11101"/>
    <property type="match status" value="1"/>
</dbReference>
<name>A0A088S9E7_PETMA</name>
<proteinExistence type="evidence at transcript level"/>
<dbReference type="InterPro" id="IPR032675">
    <property type="entry name" value="LRR_dom_sf"/>
</dbReference>
<dbReference type="SUPFAM" id="SSF52058">
    <property type="entry name" value="L domain-like"/>
    <property type="match status" value="1"/>
</dbReference>
<keyword evidence="2" id="KW-0677">Repeat</keyword>